<evidence type="ECO:0000313" key="1">
    <source>
        <dbReference type="EMBL" id="KAK7069525.1"/>
    </source>
</evidence>
<dbReference type="EMBL" id="JAXCGZ010016181">
    <property type="protein sequence ID" value="KAK7069525.1"/>
    <property type="molecule type" value="Genomic_DNA"/>
</dbReference>
<reference evidence="1 2" key="1">
    <citation type="submission" date="2023-11" db="EMBL/GenBank/DDBJ databases">
        <title>Halocaridina rubra genome assembly.</title>
        <authorList>
            <person name="Smith C."/>
        </authorList>
    </citation>
    <scope>NUCLEOTIDE SEQUENCE [LARGE SCALE GENOMIC DNA]</scope>
    <source>
        <strain evidence="1">EP-1</strain>
        <tissue evidence="1">Whole</tissue>
    </source>
</reference>
<protein>
    <submittedName>
        <fullName evidence="1">Uncharacterized protein</fullName>
    </submittedName>
</protein>
<gene>
    <name evidence="1" type="ORF">SK128_019134</name>
</gene>
<dbReference type="Proteomes" id="UP001381693">
    <property type="component" value="Unassembled WGS sequence"/>
</dbReference>
<comment type="caution">
    <text evidence="1">The sequence shown here is derived from an EMBL/GenBank/DDBJ whole genome shotgun (WGS) entry which is preliminary data.</text>
</comment>
<keyword evidence="2" id="KW-1185">Reference proteome</keyword>
<name>A0AAN8WNS3_HALRR</name>
<proteinExistence type="predicted"/>
<accession>A0AAN8WNS3</accession>
<evidence type="ECO:0000313" key="2">
    <source>
        <dbReference type="Proteomes" id="UP001381693"/>
    </source>
</evidence>
<organism evidence="1 2">
    <name type="scientific">Halocaridina rubra</name>
    <name type="common">Hawaiian red shrimp</name>
    <dbReference type="NCBI Taxonomy" id="373956"/>
    <lineage>
        <taxon>Eukaryota</taxon>
        <taxon>Metazoa</taxon>
        <taxon>Ecdysozoa</taxon>
        <taxon>Arthropoda</taxon>
        <taxon>Crustacea</taxon>
        <taxon>Multicrustacea</taxon>
        <taxon>Malacostraca</taxon>
        <taxon>Eumalacostraca</taxon>
        <taxon>Eucarida</taxon>
        <taxon>Decapoda</taxon>
        <taxon>Pleocyemata</taxon>
        <taxon>Caridea</taxon>
        <taxon>Atyoidea</taxon>
        <taxon>Atyidae</taxon>
        <taxon>Halocaridina</taxon>
    </lineage>
</organism>
<sequence length="78" mass="8988">MSSVIKPSPYLFFTLLGESRQRRSPGKEERPRCGSAVLRVESKDLVLCNGEYECLLGYFRRTHVSFAPTSISFYSWHL</sequence>
<dbReference type="AlphaFoldDB" id="A0AAN8WNS3"/>